<dbReference type="RefSeq" id="WP_262400159.1">
    <property type="nucleotide sequence ID" value="NZ_JACRTB010000013.1"/>
</dbReference>
<keyword evidence="2" id="KW-1185">Reference proteome</keyword>
<protein>
    <submittedName>
        <fullName evidence="1">Uncharacterized protein</fullName>
    </submittedName>
</protein>
<organism evidence="1 2">
    <name type="scientific">Yanshouia hominis</name>
    <dbReference type="NCBI Taxonomy" id="2763673"/>
    <lineage>
        <taxon>Bacteria</taxon>
        <taxon>Bacillati</taxon>
        <taxon>Bacillota</taxon>
        <taxon>Clostridia</taxon>
        <taxon>Eubacteriales</taxon>
        <taxon>Oscillospiraceae</taxon>
        <taxon>Yanshouia</taxon>
    </lineage>
</organism>
<comment type="caution">
    <text evidence="1">The sequence shown here is derived from an EMBL/GenBank/DDBJ whole genome shotgun (WGS) entry which is preliminary data.</text>
</comment>
<gene>
    <name evidence="1" type="ORF">H8717_09585</name>
</gene>
<dbReference type="EMBL" id="JACRTB010000013">
    <property type="protein sequence ID" value="MBC8576653.1"/>
    <property type="molecule type" value="Genomic_DNA"/>
</dbReference>
<sequence>MKVKIIGKTNLSGTSKKTGKDYNINMVYVTHKANGVEGESCEEIALQANSYPFRDIIIGKVYDVDRDSRGYVVAFEPAN</sequence>
<name>A0ABR7NJS2_9FIRM</name>
<proteinExistence type="predicted"/>
<evidence type="ECO:0000313" key="2">
    <source>
        <dbReference type="Proteomes" id="UP000658131"/>
    </source>
</evidence>
<dbReference type="Proteomes" id="UP000658131">
    <property type="component" value="Unassembled WGS sequence"/>
</dbReference>
<accession>A0ABR7NJS2</accession>
<reference evidence="1 2" key="1">
    <citation type="submission" date="2020-08" db="EMBL/GenBank/DDBJ databases">
        <title>Genome public.</title>
        <authorList>
            <person name="Liu C."/>
            <person name="Sun Q."/>
        </authorList>
    </citation>
    <scope>NUCLEOTIDE SEQUENCE [LARGE SCALE GENOMIC DNA]</scope>
    <source>
        <strain evidence="1 2">BX1</strain>
    </source>
</reference>
<evidence type="ECO:0000313" key="1">
    <source>
        <dbReference type="EMBL" id="MBC8576653.1"/>
    </source>
</evidence>